<dbReference type="EMBL" id="JBBKZS010000013">
    <property type="protein sequence ID" value="MEJ8857893.1"/>
    <property type="molecule type" value="Genomic_DNA"/>
</dbReference>
<evidence type="ECO:0000313" key="3">
    <source>
        <dbReference type="Proteomes" id="UP001367030"/>
    </source>
</evidence>
<dbReference type="Proteomes" id="UP001367030">
    <property type="component" value="Unassembled WGS sequence"/>
</dbReference>
<evidence type="ECO:0000313" key="2">
    <source>
        <dbReference type="EMBL" id="MEJ8857893.1"/>
    </source>
</evidence>
<comment type="caution">
    <text evidence="2">The sequence shown here is derived from an EMBL/GenBank/DDBJ whole genome shotgun (WGS) entry which is preliminary data.</text>
</comment>
<feature type="compositionally biased region" description="Low complexity" evidence="1">
    <location>
        <begin position="234"/>
        <end position="244"/>
    </location>
</feature>
<dbReference type="RefSeq" id="WP_340337962.1">
    <property type="nucleotide sequence ID" value="NZ_JBBKZS010000013.1"/>
</dbReference>
<keyword evidence="3" id="KW-1185">Reference proteome</keyword>
<feature type="region of interest" description="Disordered" evidence="1">
    <location>
        <begin position="230"/>
        <end position="250"/>
    </location>
</feature>
<name>A0ABU8XDM9_9BURK</name>
<sequence>MTHTELWPPLGLIRRAFERNVAQADDTVQAVAPPPGTQTPPATQPSRIAEDLLMPLTELARRREAVAQRAFPARWAPGRLLSIVHEGRLLGVLLDKCIGGDRWQGWIAAGEADWASAHDVLLEPGDEPFEPLFGVVQAWNPVTLTAAPQLCARVQGELSATRLAAIRAVHDEWATQQAPAIDPAPGLIAVRTVAGVFSVLSGTPLGNDDPRSEYQALYRDAAEQLGASVPDNSAQAATAPAGPALSSHPWADEAGWGTRLRQWFSADRWVRPAFAVLALAFVAQNMGLFNRPEQDEEVRFRSVATEPSAPPAANLVVLWKAGVTLDEAGRAMRAASVDVVGGPDVTGAWQLYAADPVGALAALQDSALVQAVRVAEGRAAR</sequence>
<proteinExistence type="predicted"/>
<accession>A0ABU8XDM9</accession>
<organism evidence="2 3">
    <name type="scientific">Variovorax robiniae</name>
    <dbReference type="NCBI Taxonomy" id="1836199"/>
    <lineage>
        <taxon>Bacteria</taxon>
        <taxon>Pseudomonadati</taxon>
        <taxon>Pseudomonadota</taxon>
        <taxon>Betaproteobacteria</taxon>
        <taxon>Burkholderiales</taxon>
        <taxon>Comamonadaceae</taxon>
        <taxon>Variovorax</taxon>
    </lineage>
</organism>
<evidence type="ECO:0000256" key="1">
    <source>
        <dbReference type="SAM" id="MobiDB-lite"/>
    </source>
</evidence>
<gene>
    <name evidence="2" type="ORF">WKW79_25215</name>
</gene>
<protein>
    <submittedName>
        <fullName evidence="2">Uncharacterized protein</fullName>
    </submittedName>
</protein>
<reference evidence="2 3" key="1">
    <citation type="submission" date="2024-03" db="EMBL/GenBank/DDBJ databases">
        <title>Novel species of the genus Variovorax.</title>
        <authorList>
            <person name="Liu Q."/>
            <person name="Xin Y.-H."/>
        </authorList>
    </citation>
    <scope>NUCLEOTIDE SEQUENCE [LARGE SCALE GENOMIC DNA]</scope>
    <source>
        <strain evidence="2 3">KACC 18901</strain>
    </source>
</reference>